<accession>A0A078FVY4</accession>
<reference evidence="4 5" key="1">
    <citation type="journal article" date="2014" name="Science">
        <title>Plant genetics. Early allopolyploid evolution in the post-Neolithic Brassica napus oilseed genome.</title>
        <authorList>
            <person name="Chalhoub B."/>
            <person name="Denoeud F."/>
            <person name="Liu S."/>
            <person name="Parkin I.A."/>
            <person name="Tang H."/>
            <person name="Wang X."/>
            <person name="Chiquet J."/>
            <person name="Belcram H."/>
            <person name="Tong C."/>
            <person name="Samans B."/>
            <person name="Correa M."/>
            <person name="Da Silva C."/>
            <person name="Just J."/>
            <person name="Falentin C."/>
            <person name="Koh C.S."/>
            <person name="Le Clainche I."/>
            <person name="Bernard M."/>
            <person name="Bento P."/>
            <person name="Noel B."/>
            <person name="Labadie K."/>
            <person name="Alberti A."/>
            <person name="Charles M."/>
            <person name="Arnaud D."/>
            <person name="Guo H."/>
            <person name="Daviaud C."/>
            <person name="Alamery S."/>
            <person name="Jabbari K."/>
            <person name="Zhao M."/>
            <person name="Edger P.P."/>
            <person name="Chelaifa H."/>
            <person name="Tack D."/>
            <person name="Lassalle G."/>
            <person name="Mestiri I."/>
            <person name="Schnel N."/>
            <person name="Le Paslier M.C."/>
            <person name="Fan G."/>
            <person name="Renault V."/>
            <person name="Bayer P.E."/>
            <person name="Golicz A.A."/>
            <person name="Manoli S."/>
            <person name="Lee T.H."/>
            <person name="Thi V.H."/>
            <person name="Chalabi S."/>
            <person name="Hu Q."/>
            <person name="Fan C."/>
            <person name="Tollenaere R."/>
            <person name="Lu Y."/>
            <person name="Battail C."/>
            <person name="Shen J."/>
            <person name="Sidebottom C.H."/>
            <person name="Wang X."/>
            <person name="Canaguier A."/>
            <person name="Chauveau A."/>
            <person name="Berard A."/>
            <person name="Deniot G."/>
            <person name="Guan M."/>
            <person name="Liu Z."/>
            <person name="Sun F."/>
            <person name="Lim Y.P."/>
            <person name="Lyons E."/>
            <person name="Town C.D."/>
            <person name="Bancroft I."/>
            <person name="Wang X."/>
            <person name="Meng J."/>
            <person name="Ma J."/>
            <person name="Pires J.C."/>
            <person name="King G.J."/>
            <person name="Brunel D."/>
            <person name="Delourme R."/>
            <person name="Renard M."/>
            <person name="Aury J.M."/>
            <person name="Adams K.L."/>
            <person name="Batley J."/>
            <person name="Snowdon R.J."/>
            <person name="Tost J."/>
            <person name="Edwards D."/>
            <person name="Zhou Y."/>
            <person name="Hua W."/>
            <person name="Sharpe A.G."/>
            <person name="Paterson A.H."/>
            <person name="Guan C."/>
            <person name="Wincker P."/>
        </authorList>
    </citation>
    <scope>NUCLEOTIDE SEQUENCE [LARGE SCALE GENOMIC DNA]</scope>
    <source>
        <strain evidence="5">cv. Darmor-bzh</strain>
    </source>
</reference>
<dbReference type="GO" id="GO:0007165">
    <property type="term" value="P:signal transduction"/>
    <property type="evidence" value="ECO:0000318"/>
    <property type="project" value="GO_Central"/>
</dbReference>
<dbReference type="SUPFAM" id="SSF52200">
    <property type="entry name" value="Toll/Interleukin receptor TIR domain"/>
    <property type="match status" value="1"/>
</dbReference>
<dbReference type="Pfam" id="PF01582">
    <property type="entry name" value="TIR"/>
    <property type="match status" value="1"/>
</dbReference>
<dbReference type="PROSITE" id="PS50104">
    <property type="entry name" value="TIR"/>
    <property type="match status" value="1"/>
</dbReference>
<gene>
    <name evidence="4" type="primary">BnaC09g36950D</name>
    <name evidence="4" type="ORF">GSBRNA2T00094381001</name>
</gene>
<dbReference type="Proteomes" id="UP000028999">
    <property type="component" value="Unassembled WGS sequence"/>
</dbReference>
<protein>
    <submittedName>
        <fullName evidence="4">BnaC09g36950D protein</fullName>
    </submittedName>
</protein>
<evidence type="ECO:0000259" key="3">
    <source>
        <dbReference type="PROSITE" id="PS50104"/>
    </source>
</evidence>
<feature type="region of interest" description="Disordered" evidence="2">
    <location>
        <begin position="202"/>
        <end position="223"/>
    </location>
</feature>
<organism evidence="4 5">
    <name type="scientific">Brassica napus</name>
    <name type="common">Rape</name>
    <dbReference type="NCBI Taxonomy" id="3708"/>
    <lineage>
        <taxon>Eukaryota</taxon>
        <taxon>Viridiplantae</taxon>
        <taxon>Streptophyta</taxon>
        <taxon>Embryophyta</taxon>
        <taxon>Tracheophyta</taxon>
        <taxon>Spermatophyta</taxon>
        <taxon>Magnoliopsida</taxon>
        <taxon>eudicotyledons</taxon>
        <taxon>Gunneridae</taxon>
        <taxon>Pentapetalae</taxon>
        <taxon>rosids</taxon>
        <taxon>malvids</taxon>
        <taxon>Brassicales</taxon>
        <taxon>Brassicaceae</taxon>
        <taxon>Brassiceae</taxon>
        <taxon>Brassica</taxon>
    </lineage>
</organism>
<dbReference type="AlphaFoldDB" id="A0A078FVY4"/>
<keyword evidence="1" id="KW-0520">NAD</keyword>
<dbReference type="Gene3D" id="3.40.50.10140">
    <property type="entry name" value="Toll/interleukin-1 receptor homology (TIR) domain"/>
    <property type="match status" value="1"/>
</dbReference>
<name>A0A078FVY4_BRANA</name>
<dbReference type="GO" id="GO:0005634">
    <property type="term" value="C:nucleus"/>
    <property type="evidence" value="ECO:0000318"/>
    <property type="project" value="GO_Central"/>
</dbReference>
<dbReference type="InterPro" id="IPR000157">
    <property type="entry name" value="TIR_dom"/>
</dbReference>
<evidence type="ECO:0000256" key="2">
    <source>
        <dbReference type="SAM" id="MobiDB-lite"/>
    </source>
</evidence>
<dbReference type="PANTHER" id="PTHR32009:SF127">
    <property type="entry name" value="TIR DOMAIN-CONTAINING PROTEIN"/>
    <property type="match status" value="1"/>
</dbReference>
<keyword evidence="5" id="KW-1185">Reference proteome</keyword>
<dbReference type="PaxDb" id="3708-A0A078FVY4"/>
<dbReference type="InterPro" id="IPR035897">
    <property type="entry name" value="Toll_tir_struct_dom_sf"/>
</dbReference>
<evidence type="ECO:0000313" key="5">
    <source>
        <dbReference type="Proteomes" id="UP000028999"/>
    </source>
</evidence>
<evidence type="ECO:0000313" key="4">
    <source>
        <dbReference type="EMBL" id="CDY16578.1"/>
    </source>
</evidence>
<dbReference type="EMBL" id="LK032065">
    <property type="protein sequence ID" value="CDY16578.1"/>
    <property type="molecule type" value="Genomic_DNA"/>
</dbReference>
<dbReference type="SMART" id="SM00255">
    <property type="entry name" value="TIR"/>
    <property type="match status" value="1"/>
</dbReference>
<evidence type="ECO:0000256" key="1">
    <source>
        <dbReference type="ARBA" id="ARBA00023027"/>
    </source>
</evidence>
<proteinExistence type="predicted"/>
<sequence>MSFQASTGKMSSETKESTCLTKLLWSSGIGAPAGVPSPSSSLGHCGIYMWAVAPETEDRYTVSHMVTPWQRPCSLRSLVWTTSVGLEYSDLTKIAIVLLSERYASSSWCLEELVEIMNRELGQMVMTIFYKVNPTDVKKQTGDFGKVFEETCQGENKEKIETWRQALEGVATIAGYHIYNKHLDRDIDRKQRGQHQFLNHEEELIDDDAAGHSPRASAGPDTL</sequence>
<feature type="domain" description="TIR" evidence="3">
    <location>
        <begin position="36"/>
        <end position="195"/>
    </location>
</feature>
<dbReference type="Gramene" id="CDY16578">
    <property type="protein sequence ID" value="CDY16578"/>
    <property type="gene ID" value="GSBRNA2T00094381001"/>
</dbReference>
<dbReference type="PANTHER" id="PTHR32009">
    <property type="entry name" value="TMV RESISTANCE PROTEIN N-LIKE"/>
    <property type="match status" value="1"/>
</dbReference>